<dbReference type="Pfam" id="PF00743">
    <property type="entry name" value="FMO-like"/>
    <property type="match status" value="1"/>
</dbReference>
<dbReference type="Gene3D" id="3.50.50.60">
    <property type="entry name" value="FAD/NAD(P)-binding domain"/>
    <property type="match status" value="2"/>
</dbReference>
<dbReference type="PANTHER" id="PTHR43872">
    <property type="entry name" value="MONOOXYGENASE, PUTATIVE (AFU_ORTHOLOGUE AFUA_8G02570)-RELATED"/>
    <property type="match status" value="1"/>
</dbReference>
<dbReference type="SUPFAM" id="SSF51905">
    <property type="entry name" value="FAD/NAD(P)-binding domain"/>
    <property type="match status" value="1"/>
</dbReference>
<dbReference type="GO" id="GO:0004499">
    <property type="term" value="F:N,N-dimethylaniline monooxygenase activity"/>
    <property type="evidence" value="ECO:0007669"/>
    <property type="project" value="InterPro"/>
</dbReference>
<evidence type="ECO:0000256" key="4">
    <source>
        <dbReference type="ARBA" id="ARBA00022827"/>
    </source>
</evidence>
<dbReference type="EMBL" id="CP132942">
    <property type="protein sequence ID" value="XCB32162.1"/>
    <property type="molecule type" value="Genomic_DNA"/>
</dbReference>
<evidence type="ECO:0000256" key="2">
    <source>
        <dbReference type="ARBA" id="ARBA00010139"/>
    </source>
</evidence>
<dbReference type="RefSeq" id="WP_353063008.1">
    <property type="nucleotide sequence ID" value="NZ_CP132942.1"/>
</dbReference>
<keyword evidence="6 8" id="KW-0560">Oxidoreductase</keyword>
<comment type="cofactor">
    <cofactor evidence="1">
        <name>FAD</name>
        <dbReference type="ChEBI" id="CHEBI:57692"/>
    </cofactor>
</comment>
<dbReference type="PANTHER" id="PTHR43872:SF1">
    <property type="entry name" value="MONOOXYGENASE, PUTATIVE (AFU_ORTHOLOGUE AFUA_8G02570)-RELATED"/>
    <property type="match status" value="1"/>
</dbReference>
<dbReference type="FunFam" id="3.50.50.60:FF:000228">
    <property type="entry name" value="FAD-containing monooxygenase EthA"/>
    <property type="match status" value="1"/>
</dbReference>
<reference evidence="8" key="1">
    <citation type="submission" date="2023-08" db="EMBL/GenBank/DDBJ databases">
        <authorList>
            <person name="Messyasz A."/>
            <person name="Mannisto M.K."/>
            <person name="Kerkhof L.J."/>
            <person name="Haggblom M."/>
        </authorList>
    </citation>
    <scope>NUCLEOTIDE SEQUENCE</scope>
    <source>
        <strain evidence="8">X5P6</strain>
    </source>
</reference>
<evidence type="ECO:0000313" key="8">
    <source>
        <dbReference type="EMBL" id="XCB32162.1"/>
    </source>
</evidence>
<evidence type="ECO:0000256" key="5">
    <source>
        <dbReference type="ARBA" id="ARBA00022857"/>
    </source>
</evidence>
<gene>
    <name evidence="8" type="ORF">RBB77_17180</name>
</gene>
<proteinExistence type="inferred from homology"/>
<sequence>MIEHFDVLIVGAGLSGIGAAHHLQVHCPKKTFLIVEGRKALGGTWDLFRYPGIRSDSDMHTMGFSFRPWTGKKAIADGETILNYLKETAKEYGIDRHIRYSHRVVQARWSSEQSGWTVEMEHGKSGDIVVCTCSFLFMCTGYYNYAQGHMPEFPGADRFRGRIVHPQQWPADLDYAGKRVVIIGSGATAITLVPSLAKTAAHVTMLQRSPSYIFARPGSDPFVVGLKRYLPERSASRLARWKNILLGMYFYRIARSKPEKFSALLIGGAQKHLGGSYDVATHFTPKYKPWDQRLCLAPDGDLFKTIREGDATIVTDSIESFTEDGIKLASGKELPADVIVTATGLKLQLMSGVEIYVDDSRVELSQTFNYKGTMFSGIPNFALTVGYTNASWTLKAELSSLYVCRLLNYMDRRGWRSAIPHLVEGSVGEQPMISLTSGYVQRAIDQLPKQGLKKPWTLHQNYPRDIIALRYGKVDDGALRFSR</sequence>
<name>A0AAU7ZM97_9BACT</name>
<dbReference type="InterPro" id="IPR051820">
    <property type="entry name" value="FAD-binding_MO"/>
</dbReference>
<dbReference type="EC" id="1.14.13.-" evidence="8"/>
<keyword evidence="4" id="KW-0274">FAD</keyword>
<organism evidence="8">
    <name type="scientific">Tunturiibacter psychrotolerans</name>
    <dbReference type="NCBI Taxonomy" id="3069686"/>
    <lineage>
        <taxon>Bacteria</taxon>
        <taxon>Pseudomonadati</taxon>
        <taxon>Acidobacteriota</taxon>
        <taxon>Terriglobia</taxon>
        <taxon>Terriglobales</taxon>
        <taxon>Acidobacteriaceae</taxon>
        <taxon>Tunturiibacter</taxon>
    </lineage>
</organism>
<protein>
    <submittedName>
        <fullName evidence="8">NAD(P)/FAD-dependent oxidoreductase</fullName>
        <ecNumber evidence="8">1.14.13.-</ecNumber>
    </submittedName>
</protein>
<evidence type="ECO:0000256" key="3">
    <source>
        <dbReference type="ARBA" id="ARBA00022630"/>
    </source>
</evidence>
<evidence type="ECO:0000256" key="6">
    <source>
        <dbReference type="ARBA" id="ARBA00023002"/>
    </source>
</evidence>
<dbReference type="InterPro" id="IPR036188">
    <property type="entry name" value="FAD/NAD-bd_sf"/>
</dbReference>
<keyword evidence="5" id="KW-0521">NADP</keyword>
<dbReference type="Pfam" id="PF13450">
    <property type="entry name" value="NAD_binding_8"/>
    <property type="match status" value="1"/>
</dbReference>
<dbReference type="KEGG" id="tpsc:RBB77_17180"/>
<dbReference type="InterPro" id="IPR020946">
    <property type="entry name" value="Flavin_mOase-like"/>
</dbReference>
<keyword evidence="7" id="KW-0503">Monooxygenase</keyword>
<dbReference type="AlphaFoldDB" id="A0AAU7ZM97"/>
<evidence type="ECO:0000256" key="1">
    <source>
        <dbReference type="ARBA" id="ARBA00001974"/>
    </source>
</evidence>
<dbReference type="GO" id="GO:0050660">
    <property type="term" value="F:flavin adenine dinucleotide binding"/>
    <property type="evidence" value="ECO:0007669"/>
    <property type="project" value="InterPro"/>
</dbReference>
<comment type="similarity">
    <text evidence="2">Belongs to the FAD-binding monooxygenase family.</text>
</comment>
<accession>A0AAU7ZM97</accession>
<dbReference type="GO" id="GO:0050661">
    <property type="term" value="F:NADP binding"/>
    <property type="evidence" value="ECO:0007669"/>
    <property type="project" value="InterPro"/>
</dbReference>
<keyword evidence="3" id="KW-0285">Flavoprotein</keyword>
<reference evidence="8" key="2">
    <citation type="journal article" date="2024" name="Environ. Microbiol.">
        <title>Genome analysis and description of Tunturibacter gen. nov. expands the diversity of Terriglobia in tundra soils.</title>
        <authorList>
            <person name="Messyasz A."/>
            <person name="Mannisto M.K."/>
            <person name="Kerkhof L.J."/>
            <person name="Haggblom M.M."/>
        </authorList>
    </citation>
    <scope>NUCLEOTIDE SEQUENCE</scope>
    <source>
        <strain evidence="8">X5P6</strain>
    </source>
</reference>
<evidence type="ECO:0000256" key="7">
    <source>
        <dbReference type="ARBA" id="ARBA00023033"/>
    </source>
</evidence>